<gene>
    <name evidence="4" type="ORF">JDV02_004740</name>
</gene>
<proteinExistence type="predicted"/>
<feature type="domain" description="Alpha-L-rhamnosidase six-hairpin glycosidase" evidence="2">
    <location>
        <begin position="271"/>
        <end position="493"/>
    </location>
</feature>
<dbReference type="Gene3D" id="2.60.420.10">
    <property type="entry name" value="Maltose phosphorylase, domain 3"/>
    <property type="match status" value="1"/>
</dbReference>
<dbReference type="EMBL" id="CP086357">
    <property type="protein sequence ID" value="UNI18472.1"/>
    <property type="molecule type" value="Genomic_DNA"/>
</dbReference>
<dbReference type="KEGG" id="ptkz:JDV02_004740"/>
<feature type="signal peptide" evidence="1">
    <location>
        <begin position="1"/>
        <end position="17"/>
    </location>
</feature>
<dbReference type="InterPro" id="IPR008928">
    <property type="entry name" value="6-hairpin_glycosidase_sf"/>
</dbReference>
<feature type="chain" id="PRO_5040361510" description="Alpha-L-rhamnosidase" evidence="1">
    <location>
        <begin position="18"/>
        <end position="721"/>
    </location>
</feature>
<dbReference type="AlphaFoldDB" id="A0A9Q8QGZ5"/>
<dbReference type="InterPro" id="IPR035398">
    <property type="entry name" value="Bac_rhamnosid_C"/>
</dbReference>
<dbReference type="Pfam" id="PF17389">
    <property type="entry name" value="Bac_rhamnosid6H"/>
    <property type="match status" value="1"/>
</dbReference>
<evidence type="ECO:0000259" key="3">
    <source>
        <dbReference type="Pfam" id="PF17390"/>
    </source>
</evidence>
<evidence type="ECO:0000256" key="1">
    <source>
        <dbReference type="SAM" id="SignalP"/>
    </source>
</evidence>
<keyword evidence="5" id="KW-1185">Reference proteome</keyword>
<protein>
    <recommendedName>
        <fullName evidence="6">Alpha-L-rhamnosidase</fullName>
    </recommendedName>
</protein>
<organism evidence="4 5">
    <name type="scientific">Purpureocillium takamizusanense</name>
    <dbReference type="NCBI Taxonomy" id="2060973"/>
    <lineage>
        <taxon>Eukaryota</taxon>
        <taxon>Fungi</taxon>
        <taxon>Dikarya</taxon>
        <taxon>Ascomycota</taxon>
        <taxon>Pezizomycotina</taxon>
        <taxon>Sordariomycetes</taxon>
        <taxon>Hypocreomycetidae</taxon>
        <taxon>Hypocreales</taxon>
        <taxon>Ophiocordycipitaceae</taxon>
        <taxon>Purpureocillium</taxon>
    </lineage>
</organism>
<dbReference type="GeneID" id="72066691"/>
<dbReference type="Gene3D" id="2.60.120.260">
    <property type="entry name" value="Galactose-binding domain-like"/>
    <property type="match status" value="1"/>
</dbReference>
<evidence type="ECO:0000313" key="4">
    <source>
        <dbReference type="EMBL" id="UNI18472.1"/>
    </source>
</evidence>
<dbReference type="GO" id="GO:0003824">
    <property type="term" value="F:catalytic activity"/>
    <property type="evidence" value="ECO:0007669"/>
    <property type="project" value="UniProtKB-ARBA"/>
</dbReference>
<dbReference type="Proteomes" id="UP000829364">
    <property type="component" value="Chromosome 4"/>
</dbReference>
<evidence type="ECO:0008006" key="6">
    <source>
        <dbReference type="Google" id="ProtNLM"/>
    </source>
</evidence>
<dbReference type="Pfam" id="PF17390">
    <property type="entry name" value="Bac_rhamnosid_C"/>
    <property type="match status" value="1"/>
</dbReference>
<dbReference type="PANTHER" id="PTHR34987:SF5">
    <property type="entry name" value="ALPHA-RHAMNOSIDASE"/>
    <property type="match status" value="1"/>
</dbReference>
<dbReference type="PANTHER" id="PTHR34987">
    <property type="entry name" value="C, PUTATIVE (AFU_ORTHOLOGUE AFUA_3G02880)-RELATED"/>
    <property type="match status" value="1"/>
</dbReference>
<name>A0A9Q8QGZ5_9HYPO</name>
<evidence type="ECO:0000313" key="5">
    <source>
        <dbReference type="Proteomes" id="UP000829364"/>
    </source>
</evidence>
<dbReference type="Gene3D" id="1.50.10.10">
    <property type="match status" value="1"/>
</dbReference>
<reference evidence="4" key="1">
    <citation type="submission" date="2021-11" db="EMBL/GenBank/DDBJ databases">
        <title>Purpureocillium_takamizusanense_genome.</title>
        <authorList>
            <person name="Nguyen N.-H."/>
        </authorList>
    </citation>
    <scope>NUCLEOTIDE SEQUENCE</scope>
    <source>
        <strain evidence="4">PT3</strain>
    </source>
</reference>
<sequence length="721" mass="79617">MLLQLAALLTLTAVICATSAPTSSERRLAQPSWHKYVRSPPSLDVRPAKILDSYTVGNVHNPEGFLSGGRPTVLTRNSTDREHPTIVIDFGQNVAGVLKIQFAGSHNRTQGLPGLRIAFAETLEFLKNRSDFTRSDNAGGSEKITNGTDQIAVKNEAYTWKDLHGCQFGRQVCSDGLHGFRYVKIWLDALPEDAPYTSPVGSISISSVTLEWSAYLGTPDTFTGWFECSNEKLTQWWYDGVYTVDLGTDLFLANETEPRDASSPSLEGKQVLFDGAKRDRDPYVGDLAVASLTSYLSHDFAESTRNVLEDLALHQRADGWIPPASINNYTLPLFDYPLWWVVCSVDYTMYTGDVSYTKKYWAVLRKVLDGYYPKYMDGSSGLLVKSAELGYGDYAFLPRSGPITYYNALYVYALRYASTLAETFGWTDDVQRWLPHAEAIGMAVRQHNFDTKVNAFYDGGPCPKGQTGSYCDVHSQDGNSLAILAGITDKNTSAQILNYWSKVAKRPYGNAFYDSSVLSPDNQFADRVYAFISYFELRARLTTPGTSNSGFDEISRLYGWMSSHDPGITMWEGIGPSGSAYQGAFTSMAHGWSTGIVPLLSNHVLGVTPLAPGFRNWKICPLLDFGDVSWARGQVPTPYGNLEVSWAKHEHDQGVSLIISAPRRTKGIVCVPRSGQQDLVIRVNGTRVSTDAVPESQFGAQETISVFHLGEGAHNVTFSPE</sequence>
<dbReference type="OrthoDB" id="10036721at2759"/>
<keyword evidence="1" id="KW-0732">Signal</keyword>
<evidence type="ECO:0000259" key="2">
    <source>
        <dbReference type="Pfam" id="PF17389"/>
    </source>
</evidence>
<dbReference type="GO" id="GO:0005975">
    <property type="term" value="P:carbohydrate metabolic process"/>
    <property type="evidence" value="ECO:0007669"/>
    <property type="project" value="InterPro"/>
</dbReference>
<accession>A0A9Q8QGZ5</accession>
<dbReference type="SUPFAM" id="SSF48208">
    <property type="entry name" value="Six-hairpin glycosidases"/>
    <property type="match status" value="1"/>
</dbReference>
<feature type="domain" description="Alpha-L-rhamnosidase C-terminal" evidence="3">
    <location>
        <begin position="606"/>
        <end position="678"/>
    </location>
</feature>
<dbReference type="InterPro" id="IPR035396">
    <property type="entry name" value="Bac_rhamnosid6H"/>
</dbReference>
<dbReference type="InterPro" id="IPR012341">
    <property type="entry name" value="6hp_glycosidase-like_sf"/>
</dbReference>
<dbReference type="RefSeq" id="XP_047841953.1">
    <property type="nucleotide sequence ID" value="XM_047985973.1"/>
</dbReference>